<organism evidence="4 5">
    <name type="scientific">Cyanomargarita calcarea GSE-NOS-MK-12-04C</name>
    <dbReference type="NCBI Taxonomy" id="2839659"/>
    <lineage>
        <taxon>Bacteria</taxon>
        <taxon>Bacillati</taxon>
        <taxon>Cyanobacteriota</taxon>
        <taxon>Cyanophyceae</taxon>
        <taxon>Nostocales</taxon>
        <taxon>Cyanomargaritaceae</taxon>
        <taxon>Cyanomargarita</taxon>
    </lineage>
</organism>
<evidence type="ECO:0000313" key="5">
    <source>
        <dbReference type="Proteomes" id="UP000729701"/>
    </source>
</evidence>
<evidence type="ECO:0000256" key="2">
    <source>
        <dbReference type="SAM" id="Coils"/>
    </source>
</evidence>
<accession>A0A951QT75</accession>
<dbReference type="PROSITE" id="PS50005">
    <property type="entry name" value="TPR"/>
    <property type="match status" value="1"/>
</dbReference>
<feature type="coiled-coil region" evidence="2">
    <location>
        <begin position="47"/>
        <end position="74"/>
    </location>
</feature>
<dbReference type="PRINTS" id="PR00625">
    <property type="entry name" value="JDOMAIN"/>
</dbReference>
<dbReference type="InterPro" id="IPR036869">
    <property type="entry name" value="J_dom_sf"/>
</dbReference>
<dbReference type="InterPro" id="IPR019734">
    <property type="entry name" value="TPR_rpt"/>
</dbReference>
<evidence type="ECO:0000256" key="1">
    <source>
        <dbReference type="PROSITE-ProRule" id="PRU00339"/>
    </source>
</evidence>
<reference evidence="4" key="2">
    <citation type="journal article" date="2022" name="Microbiol. Resour. Announc.">
        <title>Metagenome Sequencing to Explore Phylogenomics of Terrestrial Cyanobacteria.</title>
        <authorList>
            <person name="Ward R.D."/>
            <person name="Stajich J.E."/>
            <person name="Johansen J.R."/>
            <person name="Huntemann M."/>
            <person name="Clum A."/>
            <person name="Foster B."/>
            <person name="Foster B."/>
            <person name="Roux S."/>
            <person name="Palaniappan K."/>
            <person name="Varghese N."/>
            <person name="Mukherjee S."/>
            <person name="Reddy T.B.K."/>
            <person name="Daum C."/>
            <person name="Copeland A."/>
            <person name="Chen I.A."/>
            <person name="Ivanova N.N."/>
            <person name="Kyrpides N.C."/>
            <person name="Shapiro N."/>
            <person name="Eloe-Fadrosh E.A."/>
            <person name="Pietrasiak N."/>
        </authorList>
    </citation>
    <scope>NUCLEOTIDE SEQUENCE</scope>
    <source>
        <strain evidence="4">GSE-NOS-MK-12-04C</strain>
    </source>
</reference>
<dbReference type="SUPFAM" id="SSF46565">
    <property type="entry name" value="Chaperone J-domain"/>
    <property type="match status" value="1"/>
</dbReference>
<dbReference type="InterPro" id="IPR011990">
    <property type="entry name" value="TPR-like_helical_dom_sf"/>
</dbReference>
<sequence length="217" mass="25425">MSNDNPHSRLRFEIDRAYNILGLEPGASQDEVKQAYRKLVKIWHPDRFALSQQKQEAEEKIKKINEAYDRLKFIEPSPVNQSTPRNTTPKKTNKVYPNRYGAETFYNLGVENAIAGRYEKAIADFSSSIRLNPNYIEAYTYRGFVCSQLGYENRASADLTKAAQLQWELKNPGVKPISPPSNWWSTPKRKSKLRRFIDRFLMKVKRFLGIKPRYFRR</sequence>
<dbReference type="Gene3D" id="1.10.287.110">
    <property type="entry name" value="DnaJ domain"/>
    <property type="match status" value="1"/>
</dbReference>
<dbReference type="Gene3D" id="1.25.40.10">
    <property type="entry name" value="Tetratricopeptide repeat domain"/>
    <property type="match status" value="1"/>
</dbReference>
<gene>
    <name evidence="4" type="ORF">KME60_23900</name>
</gene>
<comment type="caution">
    <text evidence="4">The sequence shown here is derived from an EMBL/GenBank/DDBJ whole genome shotgun (WGS) entry which is preliminary data.</text>
</comment>
<evidence type="ECO:0000313" key="4">
    <source>
        <dbReference type="EMBL" id="MBW4670375.1"/>
    </source>
</evidence>
<name>A0A951QT75_9CYAN</name>
<evidence type="ECO:0000259" key="3">
    <source>
        <dbReference type="PROSITE" id="PS50076"/>
    </source>
</evidence>
<dbReference type="PROSITE" id="PS50293">
    <property type="entry name" value="TPR_REGION"/>
    <property type="match status" value="1"/>
</dbReference>
<dbReference type="EMBL" id="JAHHGZ010000030">
    <property type="protein sequence ID" value="MBW4670375.1"/>
    <property type="molecule type" value="Genomic_DNA"/>
</dbReference>
<protein>
    <submittedName>
        <fullName evidence="4">DnaJ domain-containing protein</fullName>
    </submittedName>
</protein>
<dbReference type="AlphaFoldDB" id="A0A951QT75"/>
<dbReference type="PANTHER" id="PTHR24074">
    <property type="entry name" value="CO-CHAPERONE PROTEIN DJLA"/>
    <property type="match status" value="1"/>
</dbReference>
<keyword evidence="1" id="KW-0802">TPR repeat</keyword>
<feature type="repeat" description="TPR" evidence="1">
    <location>
        <begin position="102"/>
        <end position="135"/>
    </location>
</feature>
<reference evidence="4" key="1">
    <citation type="submission" date="2021-05" db="EMBL/GenBank/DDBJ databases">
        <authorList>
            <person name="Pietrasiak N."/>
            <person name="Ward R."/>
            <person name="Stajich J.E."/>
            <person name="Kurbessoian T."/>
        </authorList>
    </citation>
    <scope>NUCLEOTIDE SEQUENCE</scope>
    <source>
        <strain evidence="4">GSE-NOS-MK-12-04C</strain>
    </source>
</reference>
<dbReference type="Proteomes" id="UP000729701">
    <property type="component" value="Unassembled WGS sequence"/>
</dbReference>
<dbReference type="PROSITE" id="PS50076">
    <property type="entry name" value="DNAJ_2"/>
    <property type="match status" value="1"/>
</dbReference>
<dbReference type="SMART" id="SM00028">
    <property type="entry name" value="TPR"/>
    <property type="match status" value="2"/>
</dbReference>
<dbReference type="CDD" id="cd06257">
    <property type="entry name" value="DnaJ"/>
    <property type="match status" value="1"/>
</dbReference>
<proteinExistence type="predicted"/>
<keyword evidence="2" id="KW-0175">Coiled coil</keyword>
<dbReference type="SUPFAM" id="SSF48452">
    <property type="entry name" value="TPR-like"/>
    <property type="match status" value="1"/>
</dbReference>
<feature type="domain" description="J" evidence="3">
    <location>
        <begin position="16"/>
        <end position="101"/>
    </location>
</feature>
<dbReference type="SMART" id="SM00271">
    <property type="entry name" value="DnaJ"/>
    <property type="match status" value="1"/>
</dbReference>
<dbReference type="InterPro" id="IPR050817">
    <property type="entry name" value="DjlA_DnaK_co-chaperone"/>
</dbReference>
<dbReference type="Pfam" id="PF00515">
    <property type="entry name" value="TPR_1"/>
    <property type="match status" value="1"/>
</dbReference>
<dbReference type="Pfam" id="PF00226">
    <property type="entry name" value="DnaJ"/>
    <property type="match status" value="1"/>
</dbReference>
<dbReference type="InterPro" id="IPR001623">
    <property type="entry name" value="DnaJ_domain"/>
</dbReference>